<sequence length="188" mass="21070">MAMDSLRAFIALELPDGLRHELSLHAKRFSGLDKHGQVRWLPPENYHLTLAFLGNITPGTVARLSVLLESLHQHPPAFLQFRELSSFPFSKMPKVAAALLERSDRLAALQEKAAQLCRSAGVVLERRRFEPHVTLGRVGRKHKSLRLPPISVFLSGLAETVVLYESELFRQGAIYTPLTEVKLEGNES</sequence>
<accession>E0XXT6</accession>
<feature type="domain" description="Phosphoesterase HXTX" evidence="3">
    <location>
        <begin position="103"/>
        <end position="175"/>
    </location>
</feature>
<dbReference type="SUPFAM" id="SSF55144">
    <property type="entry name" value="LigT-like"/>
    <property type="match status" value="1"/>
</dbReference>
<dbReference type="InterPro" id="IPR004175">
    <property type="entry name" value="RNA_CPDase"/>
</dbReference>
<dbReference type="Pfam" id="PF02834">
    <property type="entry name" value="LigT_PEase"/>
    <property type="match status" value="2"/>
</dbReference>
<feature type="domain" description="Phosphoesterase HXTX" evidence="3">
    <location>
        <begin position="13"/>
        <end position="89"/>
    </location>
</feature>
<comment type="similarity">
    <text evidence="2">Belongs to the 2H phosphoesterase superfamily. ThpR family.</text>
</comment>
<feature type="short sequence motif" description="HXTX 1" evidence="2">
    <location>
        <begin position="47"/>
        <end position="50"/>
    </location>
</feature>
<dbReference type="EC" id="3.1.4.58" evidence="2"/>
<evidence type="ECO:0000256" key="1">
    <source>
        <dbReference type="ARBA" id="ARBA00022801"/>
    </source>
</evidence>
<organism evidence="4">
    <name type="scientific">uncultured delta proteobacterium HF0200_14D13</name>
    <dbReference type="NCBI Taxonomy" id="710830"/>
    <lineage>
        <taxon>Bacteria</taxon>
        <taxon>Deltaproteobacteria</taxon>
        <taxon>environmental samples</taxon>
    </lineage>
</organism>
<dbReference type="HAMAP" id="MF_01940">
    <property type="entry name" value="RNA_CPDase"/>
    <property type="match status" value="1"/>
</dbReference>
<feature type="short sequence motif" description="HXTX 2" evidence="2">
    <location>
        <begin position="132"/>
        <end position="135"/>
    </location>
</feature>
<dbReference type="PANTHER" id="PTHR35561:SF1">
    <property type="entry name" value="RNA 2',3'-CYCLIC PHOSPHODIESTERASE"/>
    <property type="match status" value="1"/>
</dbReference>
<dbReference type="AlphaFoldDB" id="E0XXT6"/>
<feature type="active site" description="Proton acceptor" evidence="2">
    <location>
        <position position="132"/>
    </location>
</feature>
<dbReference type="EMBL" id="GU474914">
    <property type="protein sequence ID" value="ADI19227.1"/>
    <property type="molecule type" value="Genomic_DNA"/>
</dbReference>
<comment type="function">
    <text evidence="2">Hydrolyzes RNA 2',3'-cyclic phosphodiester to an RNA 2'-phosphomonoester.</text>
</comment>
<dbReference type="PANTHER" id="PTHR35561">
    <property type="entry name" value="RNA 2',3'-CYCLIC PHOSPHODIESTERASE"/>
    <property type="match status" value="1"/>
</dbReference>
<comment type="catalytic activity">
    <reaction evidence="2">
        <text>a 3'-end 2',3'-cyclophospho-ribonucleotide-RNA + H2O = a 3'-end 2'-phospho-ribonucleotide-RNA + H(+)</text>
        <dbReference type="Rhea" id="RHEA:11828"/>
        <dbReference type="Rhea" id="RHEA-COMP:10464"/>
        <dbReference type="Rhea" id="RHEA-COMP:17353"/>
        <dbReference type="ChEBI" id="CHEBI:15377"/>
        <dbReference type="ChEBI" id="CHEBI:15378"/>
        <dbReference type="ChEBI" id="CHEBI:83064"/>
        <dbReference type="ChEBI" id="CHEBI:173113"/>
        <dbReference type="EC" id="3.1.4.58"/>
    </reaction>
</comment>
<proteinExistence type="inferred from homology"/>
<feature type="active site" description="Proton donor" evidence="2">
    <location>
        <position position="47"/>
    </location>
</feature>
<dbReference type="Gene3D" id="3.90.1140.10">
    <property type="entry name" value="Cyclic phosphodiesterase"/>
    <property type="match status" value="1"/>
</dbReference>
<dbReference type="InterPro" id="IPR014051">
    <property type="entry name" value="Phosphoesterase_HXTX"/>
</dbReference>
<dbReference type="NCBIfam" id="TIGR02258">
    <property type="entry name" value="2_5_ligase"/>
    <property type="match status" value="1"/>
</dbReference>
<dbReference type="GO" id="GO:0004113">
    <property type="term" value="F:2',3'-cyclic-nucleotide 3'-phosphodiesterase activity"/>
    <property type="evidence" value="ECO:0007669"/>
    <property type="project" value="InterPro"/>
</dbReference>
<protein>
    <recommendedName>
        <fullName evidence="2">RNA 2',3'-cyclic phosphodiesterase</fullName>
        <shortName evidence="2">RNA 2',3'-CPDase</shortName>
        <ecNumber evidence="2">3.1.4.58</ecNumber>
    </recommendedName>
</protein>
<name>E0XXT6_9DELT</name>
<keyword evidence="1 2" id="KW-0378">Hydrolase</keyword>
<reference evidence="4" key="1">
    <citation type="journal article" date="2011" name="Environ. Microbiol.">
        <title>Time-series analyses of Monterey Bay coastal microbial picoplankton using a 'genome proxy' microarray.</title>
        <authorList>
            <person name="Rich V.I."/>
            <person name="Pham V.D."/>
            <person name="Eppley J."/>
            <person name="Shi Y."/>
            <person name="DeLong E.F."/>
        </authorList>
    </citation>
    <scope>NUCLEOTIDE SEQUENCE</scope>
</reference>
<dbReference type="InterPro" id="IPR009097">
    <property type="entry name" value="Cyclic_Pdiesterase"/>
</dbReference>
<evidence type="ECO:0000259" key="3">
    <source>
        <dbReference type="Pfam" id="PF02834"/>
    </source>
</evidence>
<evidence type="ECO:0000256" key="2">
    <source>
        <dbReference type="HAMAP-Rule" id="MF_01940"/>
    </source>
</evidence>
<keyword evidence="4" id="KW-0436">Ligase</keyword>
<dbReference type="GO" id="GO:0008664">
    <property type="term" value="F:RNA 2',3'-cyclic 3'-phosphodiesterase activity"/>
    <property type="evidence" value="ECO:0007669"/>
    <property type="project" value="UniProtKB-EC"/>
</dbReference>
<evidence type="ECO:0000313" key="4">
    <source>
        <dbReference type="EMBL" id="ADI19227.1"/>
    </source>
</evidence>
<dbReference type="GO" id="GO:0016874">
    <property type="term" value="F:ligase activity"/>
    <property type="evidence" value="ECO:0007669"/>
    <property type="project" value="UniProtKB-KW"/>
</dbReference>